<feature type="transmembrane region" description="Helical" evidence="2">
    <location>
        <begin position="6"/>
        <end position="24"/>
    </location>
</feature>
<proteinExistence type="predicted"/>
<organism evidence="3 4">
    <name type="scientific">Sphingomonas daechungensis</name>
    <dbReference type="NCBI Taxonomy" id="1176646"/>
    <lineage>
        <taxon>Bacteria</taxon>
        <taxon>Pseudomonadati</taxon>
        <taxon>Pseudomonadota</taxon>
        <taxon>Alphaproteobacteria</taxon>
        <taxon>Sphingomonadales</taxon>
        <taxon>Sphingomonadaceae</taxon>
        <taxon>Sphingomonas</taxon>
    </lineage>
</organism>
<gene>
    <name evidence="3" type="ORF">H9L15_15125</name>
</gene>
<keyword evidence="2" id="KW-0812">Transmembrane</keyword>
<evidence type="ECO:0000313" key="3">
    <source>
        <dbReference type="EMBL" id="QNP43227.1"/>
    </source>
</evidence>
<keyword evidence="2" id="KW-1133">Transmembrane helix</keyword>
<keyword evidence="4" id="KW-1185">Reference proteome</keyword>
<feature type="transmembrane region" description="Helical" evidence="2">
    <location>
        <begin position="71"/>
        <end position="94"/>
    </location>
</feature>
<protein>
    <submittedName>
        <fullName evidence="3">Uncharacterized protein</fullName>
    </submittedName>
</protein>
<feature type="transmembrane region" description="Helical" evidence="2">
    <location>
        <begin position="106"/>
        <end position="123"/>
    </location>
</feature>
<keyword evidence="2" id="KW-0472">Membrane</keyword>
<sequence length="273" mass="29248">MRNRLLFATGIVIVMCAASLILVDSMHNRLAASAQVFRMLMVVKWAGFLLFGAVASRWLGTGRPLLVAAPFLVLLSTGEAQPYVMLAATTLALAAERWSVGKRTEIVLTVLLALFAFYETMHIGSREEVVRAALAGMSIGLLYMSPLVLPVAAGLAISAAIALIAFGWVNRSLQISHRGIFNPTYQWSDLKTDDADIARWAKVNTPAGAVWITPRSSRLSVLSRSGPSSWISPASRCRNSPCANGAGGSATSTEMSPVAVSSRSTPWTRTIGR</sequence>
<accession>A0ABX6T2V3</accession>
<dbReference type="Proteomes" id="UP000516134">
    <property type="component" value="Chromosome"/>
</dbReference>
<feature type="compositionally biased region" description="Polar residues" evidence="1">
    <location>
        <begin position="249"/>
        <end position="273"/>
    </location>
</feature>
<dbReference type="EMBL" id="CP060780">
    <property type="protein sequence ID" value="QNP43227.1"/>
    <property type="molecule type" value="Genomic_DNA"/>
</dbReference>
<evidence type="ECO:0000256" key="2">
    <source>
        <dbReference type="SAM" id="Phobius"/>
    </source>
</evidence>
<feature type="region of interest" description="Disordered" evidence="1">
    <location>
        <begin position="242"/>
        <end position="273"/>
    </location>
</feature>
<feature type="transmembrane region" description="Helical" evidence="2">
    <location>
        <begin position="36"/>
        <end position="59"/>
    </location>
</feature>
<feature type="transmembrane region" description="Helical" evidence="2">
    <location>
        <begin position="143"/>
        <end position="169"/>
    </location>
</feature>
<name>A0ABX6T2V3_9SPHN</name>
<reference evidence="3 4" key="1">
    <citation type="submission" date="2020-08" db="EMBL/GenBank/DDBJ databases">
        <title>Genome sequence of Sphingomonas daechungensis KACC 18115T.</title>
        <authorList>
            <person name="Hyun D.-W."/>
            <person name="Bae J.-W."/>
        </authorList>
    </citation>
    <scope>NUCLEOTIDE SEQUENCE [LARGE SCALE GENOMIC DNA]</scope>
    <source>
        <strain evidence="3 4">KACC 18115</strain>
    </source>
</reference>
<evidence type="ECO:0000256" key="1">
    <source>
        <dbReference type="SAM" id="MobiDB-lite"/>
    </source>
</evidence>
<evidence type="ECO:0000313" key="4">
    <source>
        <dbReference type="Proteomes" id="UP000516134"/>
    </source>
</evidence>